<protein>
    <recommendedName>
        <fullName evidence="3">histidine kinase</fullName>
        <ecNumber evidence="3">2.7.13.3</ecNumber>
    </recommendedName>
</protein>
<accession>A0A918RL67</accession>
<dbReference type="SUPFAM" id="SSF47384">
    <property type="entry name" value="Homodimeric domain of signal transducing histidine kinase"/>
    <property type="match status" value="1"/>
</dbReference>
<dbReference type="InterPro" id="IPR003661">
    <property type="entry name" value="HisK_dim/P_dom"/>
</dbReference>
<dbReference type="GO" id="GO:0016036">
    <property type="term" value="P:cellular response to phosphate starvation"/>
    <property type="evidence" value="ECO:0007669"/>
    <property type="project" value="TreeGrafter"/>
</dbReference>
<keyword evidence="9" id="KW-0067">ATP-binding</keyword>
<dbReference type="CDD" id="cd00075">
    <property type="entry name" value="HATPase"/>
    <property type="match status" value="1"/>
</dbReference>
<dbReference type="FunFam" id="1.10.287.130:FF:000008">
    <property type="entry name" value="Two-component sensor histidine kinase"/>
    <property type="match status" value="1"/>
</dbReference>
<evidence type="ECO:0000256" key="10">
    <source>
        <dbReference type="ARBA" id="ARBA00023012"/>
    </source>
</evidence>
<gene>
    <name evidence="13" type="primary">phoR</name>
    <name evidence="13" type="ORF">GCM10011617_25660</name>
</gene>
<evidence type="ECO:0000256" key="7">
    <source>
        <dbReference type="ARBA" id="ARBA00022741"/>
    </source>
</evidence>
<dbReference type="SMART" id="SM00388">
    <property type="entry name" value="HisKA"/>
    <property type="match status" value="1"/>
</dbReference>
<dbReference type="Gene3D" id="3.30.565.10">
    <property type="entry name" value="Histidine kinase-like ATPase, C-terminal domain"/>
    <property type="match status" value="1"/>
</dbReference>
<organism evidence="13 14">
    <name type="scientific">Novosphingobium arvoryzae</name>
    <dbReference type="NCBI Taxonomy" id="1256514"/>
    <lineage>
        <taxon>Bacteria</taxon>
        <taxon>Pseudomonadati</taxon>
        <taxon>Pseudomonadota</taxon>
        <taxon>Alphaproteobacteria</taxon>
        <taxon>Sphingomonadales</taxon>
        <taxon>Sphingomonadaceae</taxon>
        <taxon>Novosphingobium</taxon>
    </lineage>
</organism>
<comment type="subcellular location">
    <subcellularLocation>
        <location evidence="2">Cell membrane</location>
    </subcellularLocation>
</comment>
<evidence type="ECO:0000256" key="11">
    <source>
        <dbReference type="ARBA" id="ARBA00023136"/>
    </source>
</evidence>
<evidence type="ECO:0000259" key="12">
    <source>
        <dbReference type="PROSITE" id="PS50109"/>
    </source>
</evidence>
<evidence type="ECO:0000256" key="6">
    <source>
        <dbReference type="ARBA" id="ARBA00022679"/>
    </source>
</evidence>
<sequence>MEKRHKLQFMKPTDPRLLDYVATPALLISGGQVRFANAAARDVLGAHIVGQDPRIAIRDPKVVALIAQPGGGNVTVDGLSVRGSRWNVACHVLEDGARLLVLEDLSVRVSVARAHADFVANASHELRTPLAAILGYVETLDDPKAGADEATRKRFLGIIRHEARRMQALIEDLMSLSRIEAVKHDAPTAPVELVALARECAGEVGERANVSVTANTEAAQVAGDRGQLAQVLRNLIDNAIKYGKPDGEVAVTIEVTPSGRVSLSVRDEGEGIAPEHLPRLTERFYRADASRSRAAGGTGLGLAIVKHIVERHRGRFDIASRPGEGTVASLILPLMP</sequence>
<dbReference type="Proteomes" id="UP000634139">
    <property type="component" value="Unassembled WGS sequence"/>
</dbReference>
<dbReference type="EMBL" id="BMZD01000006">
    <property type="protein sequence ID" value="GHA03445.1"/>
    <property type="molecule type" value="Genomic_DNA"/>
</dbReference>
<comment type="caution">
    <text evidence="13">The sequence shown here is derived from an EMBL/GenBank/DDBJ whole genome shotgun (WGS) entry which is preliminary data.</text>
</comment>
<dbReference type="PANTHER" id="PTHR45453:SF1">
    <property type="entry name" value="PHOSPHATE REGULON SENSOR PROTEIN PHOR"/>
    <property type="match status" value="1"/>
</dbReference>
<dbReference type="FunFam" id="3.30.565.10:FF:000006">
    <property type="entry name" value="Sensor histidine kinase WalK"/>
    <property type="match status" value="1"/>
</dbReference>
<dbReference type="InterPro" id="IPR036890">
    <property type="entry name" value="HATPase_C_sf"/>
</dbReference>
<keyword evidence="8 13" id="KW-0418">Kinase</keyword>
<comment type="catalytic activity">
    <reaction evidence="1">
        <text>ATP + protein L-histidine = ADP + protein N-phospho-L-histidine.</text>
        <dbReference type="EC" id="2.7.13.3"/>
    </reaction>
</comment>
<dbReference type="EC" id="2.7.13.3" evidence="3"/>
<evidence type="ECO:0000256" key="3">
    <source>
        <dbReference type="ARBA" id="ARBA00012438"/>
    </source>
</evidence>
<dbReference type="InterPro" id="IPR036097">
    <property type="entry name" value="HisK_dim/P_sf"/>
</dbReference>
<evidence type="ECO:0000256" key="8">
    <source>
        <dbReference type="ARBA" id="ARBA00022777"/>
    </source>
</evidence>
<dbReference type="InterPro" id="IPR004358">
    <property type="entry name" value="Sig_transdc_His_kin-like_C"/>
</dbReference>
<dbReference type="GO" id="GO:0005524">
    <property type="term" value="F:ATP binding"/>
    <property type="evidence" value="ECO:0007669"/>
    <property type="project" value="UniProtKB-KW"/>
</dbReference>
<dbReference type="Pfam" id="PF00512">
    <property type="entry name" value="HisKA"/>
    <property type="match status" value="1"/>
</dbReference>
<dbReference type="Gene3D" id="1.10.287.130">
    <property type="match status" value="1"/>
</dbReference>
<name>A0A918RL67_9SPHN</name>
<dbReference type="GO" id="GO:0004721">
    <property type="term" value="F:phosphoprotein phosphatase activity"/>
    <property type="evidence" value="ECO:0007669"/>
    <property type="project" value="TreeGrafter"/>
</dbReference>
<keyword evidence="4" id="KW-1003">Cell membrane</keyword>
<dbReference type="GO" id="GO:0000155">
    <property type="term" value="F:phosphorelay sensor kinase activity"/>
    <property type="evidence" value="ECO:0007669"/>
    <property type="project" value="InterPro"/>
</dbReference>
<keyword evidence="7" id="KW-0547">Nucleotide-binding</keyword>
<evidence type="ECO:0000256" key="2">
    <source>
        <dbReference type="ARBA" id="ARBA00004236"/>
    </source>
</evidence>
<evidence type="ECO:0000256" key="4">
    <source>
        <dbReference type="ARBA" id="ARBA00022475"/>
    </source>
</evidence>
<reference evidence="13" key="1">
    <citation type="journal article" date="2014" name="Int. J. Syst. Evol. Microbiol.">
        <title>Complete genome sequence of Corynebacterium casei LMG S-19264T (=DSM 44701T), isolated from a smear-ripened cheese.</title>
        <authorList>
            <consortium name="US DOE Joint Genome Institute (JGI-PGF)"/>
            <person name="Walter F."/>
            <person name="Albersmeier A."/>
            <person name="Kalinowski J."/>
            <person name="Ruckert C."/>
        </authorList>
    </citation>
    <scope>NUCLEOTIDE SEQUENCE</scope>
    <source>
        <strain evidence="13">KCTC 32422</strain>
    </source>
</reference>
<keyword evidence="5" id="KW-0597">Phosphoprotein</keyword>
<dbReference type="Pfam" id="PF02518">
    <property type="entry name" value="HATPase_c"/>
    <property type="match status" value="1"/>
</dbReference>
<dbReference type="InterPro" id="IPR005467">
    <property type="entry name" value="His_kinase_dom"/>
</dbReference>
<evidence type="ECO:0000313" key="13">
    <source>
        <dbReference type="EMBL" id="GHA03445.1"/>
    </source>
</evidence>
<dbReference type="PANTHER" id="PTHR45453">
    <property type="entry name" value="PHOSPHATE REGULON SENSOR PROTEIN PHOR"/>
    <property type="match status" value="1"/>
</dbReference>
<proteinExistence type="predicted"/>
<reference evidence="13" key="2">
    <citation type="submission" date="2020-09" db="EMBL/GenBank/DDBJ databases">
        <authorList>
            <person name="Sun Q."/>
            <person name="Kim S."/>
        </authorList>
    </citation>
    <scope>NUCLEOTIDE SEQUENCE</scope>
    <source>
        <strain evidence="13">KCTC 32422</strain>
    </source>
</reference>
<dbReference type="InterPro" id="IPR003594">
    <property type="entry name" value="HATPase_dom"/>
</dbReference>
<feature type="domain" description="Histidine kinase" evidence="12">
    <location>
        <begin position="121"/>
        <end position="336"/>
    </location>
</feature>
<keyword evidence="11" id="KW-0472">Membrane</keyword>
<dbReference type="PROSITE" id="PS50109">
    <property type="entry name" value="HIS_KIN"/>
    <property type="match status" value="1"/>
</dbReference>
<evidence type="ECO:0000313" key="14">
    <source>
        <dbReference type="Proteomes" id="UP000634139"/>
    </source>
</evidence>
<dbReference type="RefSeq" id="WP_229822404.1">
    <property type="nucleotide sequence ID" value="NZ_BMZD01000006.1"/>
</dbReference>
<dbReference type="InterPro" id="IPR050351">
    <property type="entry name" value="BphY/WalK/GraS-like"/>
</dbReference>
<keyword evidence="6" id="KW-0808">Transferase</keyword>
<dbReference type="SUPFAM" id="SSF55874">
    <property type="entry name" value="ATPase domain of HSP90 chaperone/DNA topoisomerase II/histidine kinase"/>
    <property type="match status" value="1"/>
</dbReference>
<dbReference type="GO" id="GO:0005886">
    <property type="term" value="C:plasma membrane"/>
    <property type="evidence" value="ECO:0007669"/>
    <property type="project" value="UniProtKB-SubCell"/>
</dbReference>
<evidence type="ECO:0000256" key="1">
    <source>
        <dbReference type="ARBA" id="ARBA00000085"/>
    </source>
</evidence>
<evidence type="ECO:0000256" key="5">
    <source>
        <dbReference type="ARBA" id="ARBA00022553"/>
    </source>
</evidence>
<evidence type="ECO:0000256" key="9">
    <source>
        <dbReference type="ARBA" id="ARBA00022840"/>
    </source>
</evidence>
<dbReference type="PRINTS" id="PR00344">
    <property type="entry name" value="BCTRLSENSOR"/>
</dbReference>
<dbReference type="SMART" id="SM00387">
    <property type="entry name" value="HATPase_c"/>
    <property type="match status" value="1"/>
</dbReference>
<dbReference type="AlphaFoldDB" id="A0A918RL67"/>
<keyword evidence="10" id="KW-0902">Two-component regulatory system</keyword>
<keyword evidence="14" id="KW-1185">Reference proteome</keyword>
<dbReference type="CDD" id="cd00082">
    <property type="entry name" value="HisKA"/>
    <property type="match status" value="1"/>
</dbReference>